<sequence>MAQSAVSAVLGNVGSLAVEETSFLCGVTLEVAFLKDELIRLQGYLRDAESKRRSGIETVAILLSQIRDAAYEAENVIEAADYMKKRSMIKKGFMGAISRYARLPSDLTALHKIGVEIQRVRRKLSEIFQSIDRLKIDLDNQVVDDAVEDYDGLMHQHCKDDVIMVGFEDEYKEIVDKLVEGENMLSVVSIVAMGGAGKTTLARKVYTSSAVKQHFESLVWVTVSQKLKVIDLLREILKQILSDRDQSTKIDDMNEYEVGKKIHDILVKKRYLLVLDDVWETDTWEQINRTIKAFPDAANCSRVLLTTRKGDVANHVEMPTHVHALRGLDPQKSWELFSSRALPSYKRSGIHDLDKYEELGRKLTRKCDGLPLALAVLGGYLSRNLNTQAWSDVLLCWPSTKDTQMMRGIIARSYKDLPNHYIRSCLLYIAAFPEDYIISVSVLINLWIADGFIPHTPRHSVEKTARMYVSELAQRSFVQVVQTSIIHECAEGIRIHDILRDWCIEEAAQDGFLDVIHETTSGQVGASSSHNQTFYRSSFQNMSGQILHASPKLRALFGFGLSSSVSVSVSLPELRFLRVLHVENSRIENFSEVIDLCIHLRHVRLRVLGYTMVPSSIRKLIYLQTMDVPRCLYVSSSRSLWDIPTLRYVHLSSFPLPKRVQIPQNLEQLSMWAADDESEKDPMPILEMLPCLVVLELQYYKPKTMSFGAQGFPRLQELILEGCSFNKWTMEVGTMPKLSFLSFTDCRLGEGFPDGLLHLPSLRFVAKVLAQDHSNDSTLDGLRQKGCKVTQPPSSLVPSFNSLLFNFTTAITRDDNALPFADHRAVRKRRMLLVPFLLFDILPAGEEE</sequence>
<evidence type="ECO:0000313" key="9">
    <source>
        <dbReference type="EnsemblPlants" id="TraesCS6B02G448400.1"/>
    </source>
</evidence>
<evidence type="ECO:0000256" key="1">
    <source>
        <dbReference type="ARBA" id="ARBA00008894"/>
    </source>
</evidence>
<evidence type="ECO:0000256" key="2">
    <source>
        <dbReference type="ARBA" id="ARBA00022614"/>
    </source>
</evidence>
<dbReference type="Pfam" id="PF18052">
    <property type="entry name" value="Rx_N"/>
    <property type="match status" value="1"/>
</dbReference>
<dbReference type="Gene3D" id="1.20.5.4130">
    <property type="match status" value="1"/>
</dbReference>
<dbReference type="SUPFAM" id="SSF52058">
    <property type="entry name" value="L domain-like"/>
    <property type="match status" value="1"/>
</dbReference>
<dbReference type="GO" id="GO:0043531">
    <property type="term" value="F:ADP binding"/>
    <property type="evidence" value="ECO:0007669"/>
    <property type="project" value="InterPro"/>
</dbReference>
<proteinExistence type="inferred from homology"/>
<dbReference type="Gene3D" id="1.10.8.430">
    <property type="entry name" value="Helical domain of apoptotic protease-activating factors"/>
    <property type="match status" value="1"/>
</dbReference>
<dbReference type="InterPro" id="IPR044974">
    <property type="entry name" value="Disease_R_plants"/>
</dbReference>
<feature type="domain" description="Disease resistance N-terminal" evidence="7">
    <location>
        <begin position="5"/>
        <end position="87"/>
    </location>
</feature>
<dbReference type="STRING" id="4565.A0A3B6PTH4"/>
<dbReference type="Gramene" id="TraesCS6B03G1246500.3">
    <property type="protein sequence ID" value="TraesCS6B03G1246500.3.CDS"/>
    <property type="gene ID" value="TraesCS6B03G1246500"/>
</dbReference>
<reference evidence="9" key="2">
    <citation type="submission" date="2018-10" db="UniProtKB">
        <authorList>
            <consortium name="EnsemblPlants"/>
        </authorList>
    </citation>
    <scope>IDENTIFICATION</scope>
</reference>
<dbReference type="Gene3D" id="3.40.50.300">
    <property type="entry name" value="P-loop containing nucleotide triphosphate hydrolases"/>
    <property type="match status" value="1"/>
</dbReference>
<evidence type="ECO:0000256" key="3">
    <source>
        <dbReference type="ARBA" id="ARBA00022737"/>
    </source>
</evidence>
<dbReference type="Gene3D" id="3.80.10.10">
    <property type="entry name" value="Ribonuclease Inhibitor"/>
    <property type="match status" value="1"/>
</dbReference>
<name>A0A3B6PTH4_WHEAT</name>
<dbReference type="InterPro" id="IPR036388">
    <property type="entry name" value="WH-like_DNA-bd_sf"/>
</dbReference>
<evidence type="ECO:0008006" key="11">
    <source>
        <dbReference type="Google" id="ProtNLM"/>
    </source>
</evidence>
<dbReference type="GO" id="GO:0009626">
    <property type="term" value="P:plant-type hypersensitive response"/>
    <property type="evidence" value="ECO:0007669"/>
    <property type="project" value="UniProtKB-ARBA"/>
</dbReference>
<keyword evidence="4" id="KW-0547">Nucleotide-binding</keyword>
<evidence type="ECO:0000256" key="4">
    <source>
        <dbReference type="ARBA" id="ARBA00022741"/>
    </source>
</evidence>
<dbReference type="OrthoDB" id="600370at2759"/>
<dbReference type="InterPro" id="IPR032675">
    <property type="entry name" value="LRR_dom_sf"/>
</dbReference>
<dbReference type="InterPro" id="IPR058922">
    <property type="entry name" value="WHD_DRP"/>
</dbReference>
<dbReference type="InterPro" id="IPR042197">
    <property type="entry name" value="Apaf_helical"/>
</dbReference>
<dbReference type="EnsemblPlants" id="TraesCS6B02G448400.1">
    <property type="protein sequence ID" value="TraesCS6B02G448400.1"/>
    <property type="gene ID" value="TraesCS6B02G448400"/>
</dbReference>
<dbReference type="PANTHER" id="PTHR23155:SF968">
    <property type="entry name" value="NB-ARC DOMAIN CONTAINING PROTEIN, EXPRESSED"/>
    <property type="match status" value="1"/>
</dbReference>
<dbReference type="PRINTS" id="PR00364">
    <property type="entry name" value="DISEASERSIST"/>
</dbReference>
<dbReference type="SUPFAM" id="SSF52540">
    <property type="entry name" value="P-loop containing nucleoside triphosphate hydrolases"/>
    <property type="match status" value="1"/>
</dbReference>
<dbReference type="FunFam" id="1.10.10.10:FF:000322">
    <property type="entry name" value="Probable disease resistance protein At1g63360"/>
    <property type="match status" value="1"/>
</dbReference>
<dbReference type="GO" id="GO:0042742">
    <property type="term" value="P:defense response to bacterium"/>
    <property type="evidence" value="ECO:0007669"/>
    <property type="project" value="UniProtKB-ARBA"/>
</dbReference>
<evidence type="ECO:0000259" key="7">
    <source>
        <dbReference type="Pfam" id="PF18052"/>
    </source>
</evidence>
<evidence type="ECO:0000259" key="6">
    <source>
        <dbReference type="Pfam" id="PF00931"/>
    </source>
</evidence>
<comment type="similarity">
    <text evidence="1">Belongs to the disease resistance NB-LRR family.</text>
</comment>
<dbReference type="FunFam" id="3.40.50.300:FF:001091">
    <property type="entry name" value="Probable disease resistance protein At1g61300"/>
    <property type="match status" value="1"/>
</dbReference>
<dbReference type="SMR" id="A0A3B6PTH4"/>
<dbReference type="InterPro" id="IPR002182">
    <property type="entry name" value="NB-ARC"/>
</dbReference>
<evidence type="ECO:0000256" key="5">
    <source>
        <dbReference type="ARBA" id="ARBA00022821"/>
    </source>
</evidence>
<dbReference type="Proteomes" id="UP000019116">
    <property type="component" value="Chromosome 6B"/>
</dbReference>
<dbReference type="CDD" id="cd14798">
    <property type="entry name" value="RX-CC_like"/>
    <property type="match status" value="1"/>
</dbReference>
<feature type="domain" description="NB-ARC" evidence="6">
    <location>
        <begin position="168"/>
        <end position="342"/>
    </location>
</feature>
<evidence type="ECO:0000259" key="8">
    <source>
        <dbReference type="Pfam" id="PF23559"/>
    </source>
</evidence>
<protein>
    <recommendedName>
        <fullName evidence="11">NB-ARC domain-containing protein</fullName>
    </recommendedName>
</protein>
<accession>A0A3B6PTH4</accession>
<keyword evidence="2" id="KW-0433">Leucine-rich repeat</keyword>
<dbReference type="Gene3D" id="1.10.10.10">
    <property type="entry name" value="Winged helix-like DNA-binding domain superfamily/Winged helix DNA-binding domain"/>
    <property type="match status" value="1"/>
</dbReference>
<dbReference type="InterPro" id="IPR041118">
    <property type="entry name" value="Rx_N"/>
</dbReference>
<dbReference type="PANTHER" id="PTHR23155">
    <property type="entry name" value="DISEASE RESISTANCE PROTEIN RP"/>
    <property type="match status" value="1"/>
</dbReference>
<keyword evidence="10" id="KW-1185">Reference proteome</keyword>
<gene>
    <name evidence="9" type="primary">LOC123139973</name>
</gene>
<evidence type="ECO:0000313" key="10">
    <source>
        <dbReference type="Proteomes" id="UP000019116"/>
    </source>
</evidence>
<dbReference type="AlphaFoldDB" id="A0A3B6PTH4"/>
<dbReference type="Gramene" id="TraesCS6B02G448400.1">
    <property type="protein sequence ID" value="TraesCS6B02G448400.1"/>
    <property type="gene ID" value="TraesCS6B02G448400"/>
</dbReference>
<dbReference type="InterPro" id="IPR027417">
    <property type="entry name" value="P-loop_NTPase"/>
</dbReference>
<dbReference type="Pfam" id="PF23559">
    <property type="entry name" value="WHD_DRP"/>
    <property type="match status" value="1"/>
</dbReference>
<keyword evidence="5" id="KW-0611">Plant defense</keyword>
<organism evidence="9">
    <name type="scientific">Triticum aestivum</name>
    <name type="common">Wheat</name>
    <dbReference type="NCBI Taxonomy" id="4565"/>
    <lineage>
        <taxon>Eukaryota</taxon>
        <taxon>Viridiplantae</taxon>
        <taxon>Streptophyta</taxon>
        <taxon>Embryophyta</taxon>
        <taxon>Tracheophyta</taxon>
        <taxon>Spermatophyta</taxon>
        <taxon>Magnoliopsida</taxon>
        <taxon>Liliopsida</taxon>
        <taxon>Poales</taxon>
        <taxon>Poaceae</taxon>
        <taxon>BOP clade</taxon>
        <taxon>Pooideae</taxon>
        <taxon>Triticodae</taxon>
        <taxon>Triticeae</taxon>
        <taxon>Triticinae</taxon>
        <taxon>Triticum</taxon>
    </lineage>
</organism>
<keyword evidence="3" id="KW-0677">Repeat</keyword>
<dbReference type="InterPro" id="IPR038005">
    <property type="entry name" value="RX-like_CC"/>
</dbReference>
<dbReference type="GO" id="GO:0002758">
    <property type="term" value="P:innate immune response-activating signaling pathway"/>
    <property type="evidence" value="ECO:0007669"/>
    <property type="project" value="UniProtKB-ARBA"/>
</dbReference>
<feature type="domain" description="Disease resistance protein winged helix" evidence="8">
    <location>
        <begin position="432"/>
        <end position="501"/>
    </location>
</feature>
<dbReference type="Pfam" id="PF00931">
    <property type="entry name" value="NB-ARC"/>
    <property type="match status" value="1"/>
</dbReference>
<reference evidence="9" key="1">
    <citation type="submission" date="2018-08" db="EMBL/GenBank/DDBJ databases">
        <authorList>
            <person name="Rossello M."/>
        </authorList>
    </citation>
    <scope>NUCLEOTIDE SEQUENCE [LARGE SCALE GENOMIC DNA]</scope>
    <source>
        <strain evidence="9">cv. Chinese Spring</strain>
    </source>
</reference>